<dbReference type="Proteomes" id="UP000699462">
    <property type="component" value="Unassembled WGS sequence"/>
</dbReference>
<dbReference type="Gene3D" id="1.10.357.30">
    <property type="entry name" value="Exocyst complex subunit Sec15 C-terminal domain, N-terminal subdomain"/>
    <property type="match status" value="1"/>
</dbReference>
<name>A0A8T0DYD2_9TREM</name>
<dbReference type="PANTHER" id="PTHR12702:SF0">
    <property type="entry name" value="EXOCYST COMPLEX COMPONENT 6"/>
    <property type="match status" value="1"/>
</dbReference>
<evidence type="ECO:0000256" key="2">
    <source>
        <dbReference type="ARBA" id="ARBA00022448"/>
    </source>
</evidence>
<keyword evidence="2 5" id="KW-0813">Transport</keyword>
<evidence type="ECO:0000256" key="1">
    <source>
        <dbReference type="ARBA" id="ARBA00007944"/>
    </source>
</evidence>
<keyword evidence="10" id="KW-1185">Reference proteome</keyword>
<evidence type="ECO:0000256" key="3">
    <source>
        <dbReference type="ARBA" id="ARBA00022483"/>
    </source>
</evidence>
<organism evidence="9 10">
    <name type="scientific">Paragonimus westermani</name>
    <dbReference type="NCBI Taxonomy" id="34504"/>
    <lineage>
        <taxon>Eukaryota</taxon>
        <taxon>Metazoa</taxon>
        <taxon>Spiralia</taxon>
        <taxon>Lophotrochozoa</taxon>
        <taxon>Platyhelminthes</taxon>
        <taxon>Trematoda</taxon>
        <taxon>Digenea</taxon>
        <taxon>Plagiorchiida</taxon>
        <taxon>Troglotremata</taxon>
        <taxon>Troglotrematidae</taxon>
        <taxon>Paragonimus</taxon>
    </lineage>
</organism>
<evidence type="ECO:0000313" key="9">
    <source>
        <dbReference type="EMBL" id="KAF8572346.1"/>
    </source>
</evidence>
<feature type="region of interest" description="Disordered" evidence="6">
    <location>
        <begin position="245"/>
        <end position="281"/>
    </location>
</feature>
<dbReference type="GO" id="GO:0090522">
    <property type="term" value="P:vesicle tethering involved in exocytosis"/>
    <property type="evidence" value="ECO:0007669"/>
    <property type="project" value="UniProtKB-UniRule"/>
</dbReference>
<comment type="caution">
    <text evidence="9">The sequence shown here is derived from an EMBL/GenBank/DDBJ whole genome shotgun (WGS) entry which is preliminary data.</text>
</comment>
<dbReference type="EMBL" id="JTDF01000067">
    <property type="protein sequence ID" value="KAF8572346.1"/>
    <property type="molecule type" value="Genomic_DNA"/>
</dbReference>
<dbReference type="Gene3D" id="1.20.58.670">
    <property type="entry name" value="Dsl1p vesicle tethering complex, Tip20p subunit, domain D"/>
    <property type="match status" value="1"/>
</dbReference>
<dbReference type="PIRSF" id="PIRSF025007">
    <property type="entry name" value="Sec15"/>
    <property type="match status" value="1"/>
</dbReference>
<accession>A0A8T0DYD2</accession>
<keyword evidence="4" id="KW-0175">Coiled coil</keyword>
<feature type="compositionally biased region" description="Polar residues" evidence="6">
    <location>
        <begin position="250"/>
        <end position="272"/>
    </location>
</feature>
<dbReference type="InterPro" id="IPR048359">
    <property type="entry name" value="EXOC6_Sec15_N"/>
</dbReference>
<evidence type="ECO:0000259" key="7">
    <source>
        <dbReference type="Pfam" id="PF04091"/>
    </source>
</evidence>
<dbReference type="GO" id="GO:0000145">
    <property type="term" value="C:exocyst"/>
    <property type="evidence" value="ECO:0007669"/>
    <property type="project" value="UniProtKB-UniRule"/>
</dbReference>
<protein>
    <recommendedName>
        <fullName evidence="5">Exocyst complex component</fullName>
    </recommendedName>
</protein>
<feature type="domain" description="Exocyst complex subunit EXOC6/Sec15 C-terminal" evidence="7">
    <location>
        <begin position="460"/>
        <end position="856"/>
    </location>
</feature>
<comment type="similarity">
    <text evidence="1 5">Belongs to the SEC15 family.</text>
</comment>
<dbReference type="InterPro" id="IPR046361">
    <property type="entry name" value="EXOC6/Sec15_C"/>
</dbReference>
<gene>
    <name evidence="9" type="ORF">P879_01111</name>
</gene>
<proteinExistence type="inferred from homology"/>
<dbReference type="Pfam" id="PF20651">
    <property type="entry name" value="EXOC6_Sec15_N"/>
    <property type="match status" value="1"/>
</dbReference>
<evidence type="ECO:0000256" key="5">
    <source>
        <dbReference type="PIRNR" id="PIRNR025007"/>
    </source>
</evidence>
<evidence type="ECO:0000256" key="6">
    <source>
        <dbReference type="SAM" id="MobiDB-lite"/>
    </source>
</evidence>
<dbReference type="GO" id="GO:0006893">
    <property type="term" value="P:Golgi to plasma membrane transport"/>
    <property type="evidence" value="ECO:0007669"/>
    <property type="project" value="TreeGrafter"/>
</dbReference>
<dbReference type="OrthoDB" id="10267033at2759"/>
<dbReference type="PANTHER" id="PTHR12702">
    <property type="entry name" value="SEC15"/>
    <property type="match status" value="1"/>
</dbReference>
<evidence type="ECO:0000259" key="8">
    <source>
        <dbReference type="Pfam" id="PF20651"/>
    </source>
</evidence>
<evidence type="ECO:0000256" key="4">
    <source>
        <dbReference type="ARBA" id="ARBA00023054"/>
    </source>
</evidence>
<dbReference type="InterPro" id="IPR042044">
    <property type="entry name" value="EXOC6PINT-1/Sec15/Tip20_C_dom2"/>
</dbReference>
<comment type="function">
    <text evidence="5">Component of the exocyst complex involved in the docking of exocytic vesicles with fusion sites on the plasma membrane.</text>
</comment>
<feature type="domain" description="Exocyst complex component EXOC6/Sec15 N-terminal" evidence="8">
    <location>
        <begin position="60"/>
        <end position="228"/>
    </location>
</feature>
<dbReference type="InterPro" id="IPR042045">
    <property type="entry name" value="EXOC6/Sec15_C_dom1"/>
</dbReference>
<keyword evidence="3 5" id="KW-0268">Exocytosis</keyword>
<dbReference type="Pfam" id="PF04091">
    <property type="entry name" value="Sec15_C"/>
    <property type="match status" value="1"/>
</dbReference>
<evidence type="ECO:0000313" key="10">
    <source>
        <dbReference type="Proteomes" id="UP000699462"/>
    </source>
</evidence>
<dbReference type="GO" id="GO:0006886">
    <property type="term" value="P:intracellular protein transport"/>
    <property type="evidence" value="ECO:0007669"/>
    <property type="project" value="InterPro"/>
</dbReference>
<dbReference type="AlphaFoldDB" id="A0A8T0DYD2"/>
<feature type="region of interest" description="Disordered" evidence="6">
    <location>
        <begin position="635"/>
        <end position="659"/>
    </location>
</feature>
<reference evidence="9 10" key="1">
    <citation type="submission" date="2019-07" db="EMBL/GenBank/DDBJ databases">
        <title>Annotation for the trematode Paragonimus westermani.</title>
        <authorList>
            <person name="Choi Y.-J."/>
        </authorList>
    </citation>
    <scope>NUCLEOTIDE SEQUENCE [LARGE SCALE GENOMIC DNA]</scope>
    <source>
        <strain evidence="9">180907_Pwestermani</strain>
    </source>
</reference>
<feature type="compositionally biased region" description="Polar residues" evidence="6">
    <location>
        <begin position="635"/>
        <end position="656"/>
    </location>
</feature>
<dbReference type="GO" id="GO:0016020">
    <property type="term" value="C:membrane"/>
    <property type="evidence" value="ECO:0007669"/>
    <property type="project" value="TreeGrafter"/>
</dbReference>
<sequence>MSDPSVFSLDFKLLLSEIESGSSGSVANVIRKLRESELAAYKAGVGGPTGELVAAFISALDAQANERNLEIERTCAHHYQGLVEATRDLLSIQNDAAIMQNNIGALDKSLETAVGQYTDSCKELSVCKTTLEHVDQCIEALELTLPILEQYSRIERSIAEGRFYHALRTLEDLEHSQLSRVRPYAFSETIGNIIPKLRSEIKNASLAELTDFLEHIRKHSTRLGAIAMHQVAEATGMDIETLVNPAGASKENSNPDRMSGSRTPNKASSSPSREACKDNTDKGAKLTSLDQELEELNVVVCDRVDKENSVEMPSWNQTHIQTEDLVDFGPVYRCLHIHTVLNELTEFERYYCAQRRKQCQLSLSLSPNQQATMRSYGEFFGAICGFFVVDDYLRHTLPGSSASYQNYLDELWVNAVERLVEFARTNAGACESANDLILLKDYAVLFNRTMTSLGFPTAGLSEMIAWIQRRYQRLLASQWRDRFETIIKNDDFSPIQISGPEQLSELSSLYPECITAEFEALPYPRQLCFSWMVPRIYSAVKDYIDLCFRFCAHVDLACSELEDTVNRATNALFTDSLNVILYSWVRQSERMLPRLIQFCTNLEEIETVCGHLDSYLHRLVPSISTNEIGEVCARNSTLDKNPNPDQDPISSLNTGANPPRSRLHGASLLRDIRALVESLIYGHLNDCVDEFISLINYNNFGVDGTDGAVSDGLGGCDPEKLKPNEHIVDLTSWLSTTFRAFANIPPKVAQTACIAVCKRIASALYDLLLSPQSCELTDLCVLQLSVDLNQCESFVRSQPVPGVDCNMLWLIFADLRQLLDLFRKDDWTVFIASHKKPGNNPYDRVSPSVAIKLLERARESEKKRTGFIMGMRKEERGRRKRIDDVIRKLRELNVVSRH</sequence>
<dbReference type="InterPro" id="IPR007225">
    <property type="entry name" value="EXOC6/Sec15"/>
</dbReference>